<dbReference type="PANTHER" id="PTHR41252">
    <property type="entry name" value="BLR2505 PROTEIN"/>
    <property type="match status" value="1"/>
</dbReference>
<gene>
    <name evidence="2" type="ORF">Sphch_1886</name>
</gene>
<dbReference type="KEGG" id="sch:Sphch_1886"/>
<sequence>MGEQDNKRVAIDFIERFSAGNLDHAHELLSEDLVWEVAGNPPISGTFGKKEFRANNLKILDTFVAWPKWIVDSAIVEGEKVAILSHSAADTPGGFQYRNKFMMLCTVRDGKILHVIEYMDTQHVAELLEAASAEAQASA</sequence>
<dbReference type="HOGENOM" id="CLU_107220_1_2_5"/>
<evidence type="ECO:0000259" key="1">
    <source>
        <dbReference type="Pfam" id="PF12680"/>
    </source>
</evidence>
<dbReference type="PANTHER" id="PTHR41252:SF1">
    <property type="entry name" value="BLR2505 PROTEIN"/>
    <property type="match status" value="1"/>
</dbReference>
<keyword evidence="3" id="KW-1185">Reference proteome</keyword>
<accession>F6EUB3</accession>
<evidence type="ECO:0000313" key="3">
    <source>
        <dbReference type="Proteomes" id="UP000007150"/>
    </source>
</evidence>
<dbReference type="EMBL" id="CP002798">
    <property type="protein sequence ID" value="AEG49566.1"/>
    <property type="molecule type" value="Genomic_DNA"/>
</dbReference>
<dbReference type="AlphaFoldDB" id="F6EUB3"/>
<dbReference type="RefSeq" id="WP_013847814.1">
    <property type="nucleotide sequence ID" value="NC_015593.1"/>
</dbReference>
<evidence type="ECO:0000313" key="2">
    <source>
        <dbReference type="EMBL" id="AEG49566.1"/>
    </source>
</evidence>
<dbReference type="InterPro" id="IPR032710">
    <property type="entry name" value="NTF2-like_dom_sf"/>
</dbReference>
<dbReference type="Pfam" id="PF12680">
    <property type="entry name" value="SnoaL_2"/>
    <property type="match status" value="1"/>
</dbReference>
<protein>
    <recommendedName>
        <fullName evidence="1">SnoaL-like domain-containing protein</fullName>
    </recommendedName>
</protein>
<dbReference type="Proteomes" id="UP000007150">
    <property type="component" value="Chromosome 1"/>
</dbReference>
<dbReference type="SUPFAM" id="SSF54427">
    <property type="entry name" value="NTF2-like"/>
    <property type="match status" value="1"/>
</dbReference>
<dbReference type="InterPro" id="IPR037401">
    <property type="entry name" value="SnoaL-like"/>
</dbReference>
<name>F6EUB3_SPHCR</name>
<feature type="domain" description="SnoaL-like" evidence="1">
    <location>
        <begin position="12"/>
        <end position="114"/>
    </location>
</feature>
<reference evidence="2 3" key="1">
    <citation type="submission" date="2011-05" db="EMBL/GenBank/DDBJ databases">
        <title>Complete sequence of chromosome 1 of Sphingobium chlorophenolicum L-1.</title>
        <authorList>
            <consortium name="US DOE Joint Genome Institute"/>
            <person name="Lucas S."/>
            <person name="Han J."/>
            <person name="Lapidus A."/>
            <person name="Cheng J.-F."/>
            <person name="Goodwin L."/>
            <person name="Pitluck S."/>
            <person name="Peters L."/>
            <person name="Daligault H."/>
            <person name="Han C."/>
            <person name="Tapia R."/>
            <person name="Land M."/>
            <person name="Hauser L."/>
            <person name="Kyrpides N."/>
            <person name="Ivanova N."/>
            <person name="Pagani I."/>
            <person name="Turner P."/>
            <person name="Copley S."/>
            <person name="Woyke T."/>
        </authorList>
    </citation>
    <scope>NUCLEOTIDE SEQUENCE [LARGE SCALE GENOMIC DNA]</scope>
    <source>
        <strain evidence="2 3">L-1</strain>
    </source>
</reference>
<organism evidence="2 3">
    <name type="scientific">Sphingobium chlorophenolicum L-1</name>
    <dbReference type="NCBI Taxonomy" id="690566"/>
    <lineage>
        <taxon>Bacteria</taxon>
        <taxon>Pseudomonadati</taxon>
        <taxon>Pseudomonadota</taxon>
        <taxon>Alphaproteobacteria</taxon>
        <taxon>Sphingomonadales</taxon>
        <taxon>Sphingomonadaceae</taxon>
        <taxon>Sphingobium</taxon>
    </lineage>
</organism>
<proteinExistence type="predicted"/>
<dbReference type="Gene3D" id="3.10.450.50">
    <property type="match status" value="1"/>
</dbReference>